<comment type="caution">
    <text evidence="11">The sequence shown here is derived from an EMBL/GenBank/DDBJ whole genome shotgun (WGS) entry which is preliminary data.</text>
</comment>
<dbReference type="RefSeq" id="WP_110784715.1">
    <property type="nucleotide sequence ID" value="NZ_QKQS01000006.1"/>
</dbReference>
<comment type="subcellular location">
    <subcellularLocation>
        <location evidence="1">Membrane</location>
        <topology evidence="1">Multi-pass membrane protein</topology>
    </subcellularLocation>
</comment>
<dbReference type="InterPro" id="IPR014743">
    <property type="entry name" value="Cl-channel_core"/>
</dbReference>
<dbReference type="Gene3D" id="3.10.580.10">
    <property type="entry name" value="CBS-domain"/>
    <property type="match status" value="1"/>
</dbReference>
<evidence type="ECO:0000256" key="6">
    <source>
        <dbReference type="ARBA" id="ARBA00023136"/>
    </source>
</evidence>
<name>A0A323UKA2_RHOPL</name>
<dbReference type="PANTHER" id="PTHR43427">
    <property type="entry name" value="CHLORIDE CHANNEL PROTEIN CLC-E"/>
    <property type="match status" value="1"/>
</dbReference>
<feature type="transmembrane region" description="Helical" evidence="10">
    <location>
        <begin position="40"/>
        <end position="63"/>
    </location>
</feature>
<dbReference type="InterPro" id="IPR050368">
    <property type="entry name" value="ClC-type_chloride_channel"/>
</dbReference>
<evidence type="ECO:0000256" key="3">
    <source>
        <dbReference type="ARBA" id="ARBA00022692"/>
    </source>
</evidence>
<keyword evidence="8" id="KW-0868">Chloride</keyword>
<keyword evidence="6 10" id="KW-0472">Membrane</keyword>
<evidence type="ECO:0000256" key="7">
    <source>
        <dbReference type="ARBA" id="ARBA00023173"/>
    </source>
</evidence>
<evidence type="ECO:0000313" key="11">
    <source>
        <dbReference type="EMBL" id="PZA13552.1"/>
    </source>
</evidence>
<proteinExistence type="predicted"/>
<feature type="transmembrane region" description="Helical" evidence="10">
    <location>
        <begin position="393"/>
        <end position="415"/>
    </location>
</feature>
<dbReference type="GO" id="GO:0005254">
    <property type="term" value="F:chloride channel activity"/>
    <property type="evidence" value="ECO:0007669"/>
    <property type="project" value="UniProtKB-KW"/>
</dbReference>
<accession>A0A323UKA2</accession>
<protein>
    <submittedName>
        <fullName evidence="11">Chloride channel protein</fullName>
    </submittedName>
</protein>
<dbReference type="EMBL" id="QKQS01000006">
    <property type="protein sequence ID" value="PZA13552.1"/>
    <property type="molecule type" value="Genomic_DNA"/>
</dbReference>
<organism evidence="11 12">
    <name type="scientific">Rhodopseudomonas palustris</name>
    <dbReference type="NCBI Taxonomy" id="1076"/>
    <lineage>
        <taxon>Bacteria</taxon>
        <taxon>Pseudomonadati</taxon>
        <taxon>Pseudomonadota</taxon>
        <taxon>Alphaproteobacteria</taxon>
        <taxon>Hyphomicrobiales</taxon>
        <taxon>Nitrobacteraceae</taxon>
        <taxon>Rhodopseudomonas</taxon>
    </lineage>
</organism>
<dbReference type="GO" id="GO:0034707">
    <property type="term" value="C:chloride channel complex"/>
    <property type="evidence" value="ECO:0007669"/>
    <property type="project" value="UniProtKB-KW"/>
</dbReference>
<feature type="transmembrane region" description="Helical" evidence="10">
    <location>
        <begin position="421"/>
        <end position="442"/>
    </location>
</feature>
<evidence type="ECO:0000256" key="8">
    <source>
        <dbReference type="ARBA" id="ARBA00023214"/>
    </source>
</evidence>
<feature type="transmembrane region" description="Helical" evidence="10">
    <location>
        <begin position="92"/>
        <end position="111"/>
    </location>
</feature>
<feature type="transmembrane region" description="Helical" evidence="10">
    <location>
        <begin position="358"/>
        <end position="381"/>
    </location>
</feature>
<keyword evidence="4 10" id="KW-1133">Transmembrane helix</keyword>
<dbReference type="PRINTS" id="PR00762">
    <property type="entry name" value="CLCHANNEL"/>
</dbReference>
<evidence type="ECO:0000256" key="1">
    <source>
        <dbReference type="ARBA" id="ARBA00004141"/>
    </source>
</evidence>
<dbReference type="SUPFAM" id="SSF54631">
    <property type="entry name" value="CBS-domain pair"/>
    <property type="match status" value="1"/>
</dbReference>
<keyword evidence="3 10" id="KW-0812">Transmembrane</keyword>
<evidence type="ECO:0000313" key="12">
    <source>
        <dbReference type="Proteomes" id="UP000248134"/>
    </source>
</evidence>
<keyword evidence="5" id="KW-0406">Ion transport</keyword>
<evidence type="ECO:0000256" key="5">
    <source>
        <dbReference type="ARBA" id="ARBA00023065"/>
    </source>
</evidence>
<dbReference type="AlphaFoldDB" id="A0A323UKA2"/>
<sequence>MSVLSRPEAPAVSGSASASAAPVPWRLPAVIRNFVRNREIGLVIVAVVIGLLSGLLVAIIWHLSEFAHAVLFNIPFDTRLSANGVISWQRTLLVPLGGAVILTIIGVFYAGRFKGRLADAIEANALYGGRMSMRGSLLISLQTVLSNGCGGSVGLEAGYTQICAALSSQIGQRLAARRSDMRLLVACGAAGAISAAFTAPLAGAFFAFEVVLGAYTSASLVPVIASAVSSWLVMRNLVHTSFLQIPGTPTLPSVEMVGQTVLIGVLCAFFSILVMLAVAFSERVFLRITVLRGALRLVIGAALLGGLALLTPTVLGSGHGAMQLLLMSDPTWLMLVTTLLLKALASAISLGAGFRGGLFFASLMLGALIGQLYSTVLMPYFPNIALQPGTAAVAGMVALGTGVIGAPFSMICLALELTGDFWVTIGAVVAASTSALIVRELFGYSFATWRFHLRGETIRGPQDIGWIKQISAATLMRSDFASAQDDLPISTAQKLFPPGRVKQIVLRKGDGSYGGIVSSAELHGVTDADHDTLATLAQLRHQYLLPSVTVRDILATFDRSEADVLAVVDNLATKQVIGTVSEAHVLRTYSTELERRHQEVFFR</sequence>
<dbReference type="Proteomes" id="UP000248134">
    <property type="component" value="Unassembled WGS sequence"/>
</dbReference>
<dbReference type="Pfam" id="PF00654">
    <property type="entry name" value="Voltage_CLC"/>
    <property type="match status" value="1"/>
</dbReference>
<reference evidence="11 12" key="1">
    <citation type="submission" date="2018-06" db="EMBL/GenBank/DDBJ databases">
        <title>Draft Whole-Genome Sequence of the purple photosynthetic bacterium Rhodospeudomonas palustris XCP.</title>
        <authorList>
            <person name="Rayyan A."/>
            <person name="Meyer T.E."/>
            <person name="Kyndt J.A."/>
        </authorList>
    </citation>
    <scope>NUCLEOTIDE SEQUENCE [LARGE SCALE GENOMIC DNA]</scope>
    <source>
        <strain evidence="11 12">XCP</strain>
    </source>
</reference>
<dbReference type="CDD" id="cd00400">
    <property type="entry name" value="Voltage_gated_ClC"/>
    <property type="match status" value="1"/>
</dbReference>
<evidence type="ECO:0000256" key="2">
    <source>
        <dbReference type="ARBA" id="ARBA00022448"/>
    </source>
</evidence>
<evidence type="ECO:0000256" key="9">
    <source>
        <dbReference type="ARBA" id="ARBA00023303"/>
    </source>
</evidence>
<feature type="transmembrane region" description="Helical" evidence="10">
    <location>
        <begin position="332"/>
        <end position="352"/>
    </location>
</feature>
<evidence type="ECO:0000256" key="10">
    <source>
        <dbReference type="SAM" id="Phobius"/>
    </source>
</evidence>
<keyword evidence="7" id="KW-0869">Chloride channel</keyword>
<keyword evidence="9" id="KW-0407">Ion channel</keyword>
<dbReference type="PANTHER" id="PTHR43427:SF6">
    <property type="entry name" value="CHLORIDE CHANNEL PROTEIN CLC-E"/>
    <property type="match status" value="1"/>
</dbReference>
<feature type="transmembrane region" description="Helical" evidence="10">
    <location>
        <begin position="261"/>
        <end position="281"/>
    </location>
</feature>
<dbReference type="Gene3D" id="1.10.3080.10">
    <property type="entry name" value="Clc chloride channel"/>
    <property type="match status" value="1"/>
</dbReference>
<keyword evidence="2" id="KW-0813">Transport</keyword>
<dbReference type="SUPFAM" id="SSF81340">
    <property type="entry name" value="Clc chloride channel"/>
    <property type="match status" value="1"/>
</dbReference>
<dbReference type="InterPro" id="IPR001807">
    <property type="entry name" value="ClC"/>
</dbReference>
<evidence type="ECO:0000256" key="4">
    <source>
        <dbReference type="ARBA" id="ARBA00022989"/>
    </source>
</evidence>
<feature type="transmembrane region" description="Helical" evidence="10">
    <location>
        <begin position="183"/>
        <end position="208"/>
    </location>
</feature>
<dbReference type="InterPro" id="IPR046342">
    <property type="entry name" value="CBS_dom_sf"/>
</dbReference>
<gene>
    <name evidence="11" type="ORF">DNX69_04115</name>
</gene>
<feature type="transmembrane region" description="Helical" evidence="10">
    <location>
        <begin position="293"/>
        <end position="311"/>
    </location>
</feature>
<dbReference type="OrthoDB" id="9814803at2"/>